<evidence type="ECO:0000259" key="8">
    <source>
        <dbReference type="PROSITE" id="PS50893"/>
    </source>
</evidence>
<comment type="caution">
    <text evidence="10">The sequence shown here is derived from an EMBL/GenBank/DDBJ whole genome shotgun (WGS) entry which is preliminary data.</text>
</comment>
<organism evidence="10 11">
    <name type="scientific">Linum tenue</name>
    <dbReference type="NCBI Taxonomy" id="586396"/>
    <lineage>
        <taxon>Eukaryota</taxon>
        <taxon>Viridiplantae</taxon>
        <taxon>Streptophyta</taxon>
        <taxon>Embryophyta</taxon>
        <taxon>Tracheophyta</taxon>
        <taxon>Spermatophyta</taxon>
        <taxon>Magnoliopsida</taxon>
        <taxon>eudicotyledons</taxon>
        <taxon>Gunneridae</taxon>
        <taxon>Pentapetalae</taxon>
        <taxon>rosids</taxon>
        <taxon>fabids</taxon>
        <taxon>Malpighiales</taxon>
        <taxon>Linaceae</taxon>
        <taxon>Linum</taxon>
    </lineage>
</organism>
<dbReference type="GO" id="GO:0015421">
    <property type="term" value="F:ABC-type oligopeptide transporter activity"/>
    <property type="evidence" value="ECO:0007669"/>
    <property type="project" value="TreeGrafter"/>
</dbReference>
<dbReference type="Pfam" id="PF00664">
    <property type="entry name" value="ABC_membrane"/>
    <property type="match status" value="1"/>
</dbReference>
<protein>
    <recommendedName>
        <fullName evidence="12">ABC transporter B family member 26, chloroplastic</fullName>
    </recommendedName>
</protein>
<keyword evidence="5 7" id="KW-1133">Transmembrane helix</keyword>
<dbReference type="GO" id="GO:0016887">
    <property type="term" value="F:ATP hydrolysis activity"/>
    <property type="evidence" value="ECO:0007669"/>
    <property type="project" value="InterPro"/>
</dbReference>
<feature type="non-terminal residue" evidence="10">
    <location>
        <position position="1"/>
    </location>
</feature>
<evidence type="ECO:0000256" key="4">
    <source>
        <dbReference type="ARBA" id="ARBA00022840"/>
    </source>
</evidence>
<dbReference type="Proteomes" id="UP001154282">
    <property type="component" value="Unassembled WGS sequence"/>
</dbReference>
<feature type="transmembrane region" description="Helical" evidence="7">
    <location>
        <begin position="6"/>
        <end position="24"/>
    </location>
</feature>
<dbReference type="InterPro" id="IPR036640">
    <property type="entry name" value="ABC1_TM_sf"/>
</dbReference>
<dbReference type="SUPFAM" id="SSF52540">
    <property type="entry name" value="P-loop containing nucleoside triphosphate hydrolases"/>
    <property type="match status" value="1"/>
</dbReference>
<evidence type="ECO:0000256" key="7">
    <source>
        <dbReference type="SAM" id="Phobius"/>
    </source>
</evidence>
<dbReference type="Gene3D" id="1.20.1560.10">
    <property type="entry name" value="ABC transporter type 1, transmembrane domain"/>
    <property type="match status" value="1"/>
</dbReference>
<dbReference type="Gene3D" id="3.40.50.300">
    <property type="entry name" value="P-loop containing nucleotide triphosphate hydrolases"/>
    <property type="match status" value="1"/>
</dbReference>
<keyword evidence="3" id="KW-0547">Nucleotide-binding</keyword>
<dbReference type="SMART" id="SM00382">
    <property type="entry name" value="AAA"/>
    <property type="match status" value="1"/>
</dbReference>
<evidence type="ECO:0000256" key="3">
    <source>
        <dbReference type="ARBA" id="ARBA00022741"/>
    </source>
</evidence>
<evidence type="ECO:0000313" key="11">
    <source>
        <dbReference type="Proteomes" id="UP001154282"/>
    </source>
</evidence>
<evidence type="ECO:0000256" key="6">
    <source>
        <dbReference type="ARBA" id="ARBA00023136"/>
    </source>
</evidence>
<dbReference type="PANTHER" id="PTHR43394">
    <property type="entry name" value="ATP-DEPENDENT PERMEASE MDL1, MITOCHONDRIAL"/>
    <property type="match status" value="1"/>
</dbReference>
<dbReference type="PROSITE" id="PS50929">
    <property type="entry name" value="ABC_TM1F"/>
    <property type="match status" value="1"/>
</dbReference>
<dbReference type="InterPro" id="IPR039421">
    <property type="entry name" value="Type_1_exporter"/>
</dbReference>
<feature type="transmembrane region" description="Helical" evidence="7">
    <location>
        <begin position="157"/>
        <end position="181"/>
    </location>
</feature>
<feature type="transmembrane region" description="Helical" evidence="7">
    <location>
        <begin position="201"/>
        <end position="227"/>
    </location>
</feature>
<keyword evidence="4" id="KW-0067">ATP-binding</keyword>
<sequence length="723" mass="80610">VKLYFSISTFSLSFLFAGFFLKTTDKWGSLLASMAASRLNLQLIFLPPNSARRTVTVAASTESHFKFHFPSTSRRITRYRGLEFRRQAFSSPTCEETKYEENFSNNSRNPFELLLSILPGGSWWILPDNEEGSPEANEVTVLAVLQRMWELLGKEQWIVVVAFGALVTAAASEITMPSILASSIFSAQHGDKTVFYSKSRFLLVLCFTSGISSGLRSGLFAMANVILVKRLRQVLYSALISQDMSFFDREKVGGLTSRIGADCQQLSNVIGNNIHLIVRNTFQGVGALINLLILAWPLALSSIITCLVLATIFLLYGRYQKEAAKLTQDLASSASKAADETLSSIQTIRVYGTECEELGRQYRHWLEKLASLSLRESVAYGFWNMSFSTLFRATQVFALLLGGMSIMAGRVSTEQLTKYVLYCEWLIYATWRVVDNTTALLRAVGSSERVFHLMQLSQSDQLESKGERLERLIGQVQFVDVSFVYPSRPTIPILENFHLSVKANEVIALVGPSGSGKTTLVNLLLRLYEPSNGQIYIDEFPLTELDIRWLRENIGYVGQEPKLFHMDVKSNITYGSCGREIKEEEVERAAKLACAHDFILSLPNGYETMVNDNSLSGGQKQRIAIARAIIRKPSILILDEATSALDSQTENFVKGIVDAFKNDGVMSETTVIVIAHRLSTVESADRIVVMDGGRIVEMGGHKELLLKNGTYSRLVKLQSCFIT</sequence>
<dbReference type="CDD" id="cd18572">
    <property type="entry name" value="ABC_6TM_TAP"/>
    <property type="match status" value="1"/>
</dbReference>
<keyword evidence="11" id="KW-1185">Reference proteome</keyword>
<dbReference type="GO" id="GO:0016020">
    <property type="term" value="C:membrane"/>
    <property type="evidence" value="ECO:0007669"/>
    <property type="project" value="UniProtKB-SubCell"/>
</dbReference>
<feature type="domain" description="ABC transporter" evidence="8">
    <location>
        <begin position="476"/>
        <end position="717"/>
    </location>
</feature>
<evidence type="ECO:0000256" key="5">
    <source>
        <dbReference type="ARBA" id="ARBA00022989"/>
    </source>
</evidence>
<evidence type="ECO:0000313" key="10">
    <source>
        <dbReference type="EMBL" id="CAI0454939.1"/>
    </source>
</evidence>
<keyword evidence="6 7" id="KW-0472">Membrane</keyword>
<evidence type="ECO:0000259" key="9">
    <source>
        <dbReference type="PROSITE" id="PS50929"/>
    </source>
</evidence>
<proteinExistence type="predicted"/>
<evidence type="ECO:0008006" key="12">
    <source>
        <dbReference type="Google" id="ProtNLM"/>
    </source>
</evidence>
<dbReference type="InterPro" id="IPR011527">
    <property type="entry name" value="ABC1_TM_dom"/>
</dbReference>
<feature type="transmembrane region" description="Helical" evidence="7">
    <location>
        <begin position="288"/>
        <end position="316"/>
    </location>
</feature>
<dbReference type="InterPro" id="IPR017871">
    <property type="entry name" value="ABC_transporter-like_CS"/>
</dbReference>
<dbReference type="PROSITE" id="PS50893">
    <property type="entry name" value="ABC_TRANSPORTER_2"/>
    <property type="match status" value="1"/>
</dbReference>
<reference evidence="10" key="1">
    <citation type="submission" date="2022-08" db="EMBL/GenBank/DDBJ databases">
        <authorList>
            <person name="Gutierrez-Valencia J."/>
        </authorList>
    </citation>
    <scope>NUCLEOTIDE SEQUENCE</scope>
</reference>
<comment type="subcellular location">
    <subcellularLocation>
        <location evidence="1">Membrane</location>
        <topology evidence="1">Multi-pass membrane protein</topology>
    </subcellularLocation>
</comment>
<dbReference type="PROSITE" id="PS00211">
    <property type="entry name" value="ABC_TRANSPORTER_1"/>
    <property type="match status" value="1"/>
</dbReference>
<dbReference type="PANTHER" id="PTHR43394:SF19">
    <property type="entry name" value="ABC TRANSPORTER B FAMILY"/>
    <property type="match status" value="1"/>
</dbReference>
<evidence type="ECO:0000256" key="2">
    <source>
        <dbReference type="ARBA" id="ARBA00022692"/>
    </source>
</evidence>
<dbReference type="EMBL" id="CAMGYJ010000008">
    <property type="protein sequence ID" value="CAI0454939.1"/>
    <property type="molecule type" value="Genomic_DNA"/>
</dbReference>
<dbReference type="InterPro" id="IPR003439">
    <property type="entry name" value="ABC_transporter-like_ATP-bd"/>
</dbReference>
<name>A0AAV0N9A2_9ROSI</name>
<feature type="domain" description="ABC transmembrane type-1" evidence="9">
    <location>
        <begin position="160"/>
        <end position="442"/>
    </location>
</feature>
<keyword evidence="2 7" id="KW-0812">Transmembrane</keyword>
<dbReference type="InterPro" id="IPR027417">
    <property type="entry name" value="P-loop_NTPase"/>
</dbReference>
<accession>A0AAV0N9A2</accession>
<evidence type="ECO:0000256" key="1">
    <source>
        <dbReference type="ARBA" id="ARBA00004141"/>
    </source>
</evidence>
<dbReference type="Pfam" id="PF00005">
    <property type="entry name" value="ABC_tran"/>
    <property type="match status" value="1"/>
</dbReference>
<dbReference type="SUPFAM" id="SSF90123">
    <property type="entry name" value="ABC transporter transmembrane region"/>
    <property type="match status" value="1"/>
</dbReference>
<dbReference type="InterPro" id="IPR003593">
    <property type="entry name" value="AAA+_ATPase"/>
</dbReference>
<dbReference type="FunFam" id="3.40.50.300:FF:000218">
    <property type="entry name" value="Multidrug ABC transporter ATP-binding protein"/>
    <property type="match status" value="1"/>
</dbReference>
<gene>
    <name evidence="10" type="ORF">LITE_LOCUS32154</name>
</gene>
<dbReference type="GO" id="GO:0005524">
    <property type="term" value="F:ATP binding"/>
    <property type="evidence" value="ECO:0007669"/>
    <property type="project" value="UniProtKB-KW"/>
</dbReference>
<dbReference type="AlphaFoldDB" id="A0AAV0N9A2"/>